<dbReference type="Proteomes" id="UP000236370">
    <property type="component" value="Unassembled WGS sequence"/>
</dbReference>
<name>A0A2J8MV96_PANTR</name>
<sequence length="44" mass="4699">MSLSITNNGHSVQVDFNDSDDRTAASGSLECQEVQHFWGGGLST</sequence>
<proteinExistence type="predicted"/>
<evidence type="ECO:0000313" key="3">
    <source>
        <dbReference type="EMBL" id="PNI63437.1"/>
    </source>
</evidence>
<feature type="domain" description="Alpha-carbonic anhydrase" evidence="2">
    <location>
        <begin position="1"/>
        <end position="44"/>
    </location>
</feature>
<dbReference type="PROSITE" id="PS51144">
    <property type="entry name" value="ALPHA_CA_2"/>
    <property type="match status" value="1"/>
</dbReference>
<dbReference type="AlphaFoldDB" id="A0A2J8MV96"/>
<dbReference type="InterPro" id="IPR001148">
    <property type="entry name" value="CA_dom"/>
</dbReference>
<evidence type="ECO:0000259" key="2">
    <source>
        <dbReference type="PROSITE" id="PS51144"/>
    </source>
</evidence>
<protein>
    <submittedName>
        <fullName evidence="3">CA7 isoform 3</fullName>
    </submittedName>
</protein>
<evidence type="ECO:0000256" key="1">
    <source>
        <dbReference type="SAM" id="MobiDB-lite"/>
    </source>
</evidence>
<dbReference type="EMBL" id="NBAG03000242">
    <property type="protein sequence ID" value="PNI63437.1"/>
    <property type="molecule type" value="Genomic_DNA"/>
</dbReference>
<dbReference type="SMR" id="A0A2J8MV96"/>
<comment type="caution">
    <text evidence="3">The sequence shown here is derived from an EMBL/GenBank/DDBJ whole genome shotgun (WGS) entry which is preliminary data.</text>
</comment>
<organism evidence="3 4">
    <name type="scientific">Pan troglodytes</name>
    <name type="common">Chimpanzee</name>
    <dbReference type="NCBI Taxonomy" id="9598"/>
    <lineage>
        <taxon>Eukaryota</taxon>
        <taxon>Metazoa</taxon>
        <taxon>Chordata</taxon>
        <taxon>Craniata</taxon>
        <taxon>Vertebrata</taxon>
        <taxon>Euteleostomi</taxon>
        <taxon>Mammalia</taxon>
        <taxon>Eutheria</taxon>
        <taxon>Euarchontoglires</taxon>
        <taxon>Primates</taxon>
        <taxon>Haplorrhini</taxon>
        <taxon>Catarrhini</taxon>
        <taxon>Hominidae</taxon>
        <taxon>Pan</taxon>
    </lineage>
</organism>
<feature type="compositionally biased region" description="Polar residues" evidence="1">
    <location>
        <begin position="1"/>
        <end position="16"/>
    </location>
</feature>
<feature type="region of interest" description="Disordered" evidence="1">
    <location>
        <begin position="1"/>
        <end position="25"/>
    </location>
</feature>
<accession>A0A2J8MV96</accession>
<evidence type="ECO:0000313" key="4">
    <source>
        <dbReference type="Proteomes" id="UP000236370"/>
    </source>
</evidence>
<gene>
    <name evidence="3" type="ORF">CK820_G0016459</name>
</gene>
<reference evidence="3 4" key="1">
    <citation type="submission" date="2017-12" db="EMBL/GenBank/DDBJ databases">
        <title>High-resolution comparative analysis of great ape genomes.</title>
        <authorList>
            <person name="Pollen A."/>
            <person name="Hastie A."/>
            <person name="Hormozdiari F."/>
            <person name="Dougherty M."/>
            <person name="Liu R."/>
            <person name="Chaisson M."/>
            <person name="Hoppe E."/>
            <person name="Hill C."/>
            <person name="Pang A."/>
            <person name="Hillier L."/>
            <person name="Baker C."/>
            <person name="Armstrong J."/>
            <person name="Shendure J."/>
            <person name="Paten B."/>
            <person name="Wilson R."/>
            <person name="Chao H."/>
            <person name="Schneider V."/>
            <person name="Ventura M."/>
            <person name="Kronenberg Z."/>
            <person name="Murali S."/>
            <person name="Gordon D."/>
            <person name="Cantsilieris S."/>
            <person name="Munson K."/>
            <person name="Nelson B."/>
            <person name="Raja A."/>
            <person name="Underwood J."/>
            <person name="Diekhans M."/>
            <person name="Fiddes I."/>
            <person name="Haussler D."/>
            <person name="Eichler E."/>
        </authorList>
    </citation>
    <scope>NUCLEOTIDE SEQUENCE [LARGE SCALE GENOMIC DNA]</scope>
    <source>
        <strain evidence="3">Yerkes chimp pedigree #C0471</strain>
    </source>
</reference>